<evidence type="ECO:0000313" key="11">
    <source>
        <dbReference type="EMBL" id="AQP40675.1"/>
    </source>
</evidence>
<sequence>MHWISIWQRNKTDLSGYILRLRGKEMEKQKKNLGSVAFLPLIVFLVCYVGCGITFTLMGADDPFGKFPRHVALLAGCAVALLLNRSMDVKDKLNIMTTNMGNSGVMMIVLIYLMAGGFQGAAAAMGGKDSVVNLCLHVIPVTFLIPGVFLMCCFISTSIGTSMGTIAAMAPIAINVAQGAHLNVAIVGAAVIGGSYFGDNLSMISDTTISAAEGCGSEMKDKFKMNFFIALPAAIVAMILYSVVGGTGSGAIKAGSYNIIEVLPYLIVLGAALMGINVAVVLFVGILSAGIIGLCVGSCGFFDWIQAIGNGMSDMFSISMVAILVSGIIGIVREYGGVEWLVGAISGKIKNRRGAEYGIGLMSGILSAAMVNNTIAIIVTCPIAKEIGEKYKIAPKRLASLVDIFACAFISLMPHDGGMLMITALADVSPLNVLKYSFYMFGLIIATCVTIQFGLMDEKN</sequence>
<dbReference type="PATRIC" id="fig|245018.3.peg.1654"/>
<dbReference type="EMBL" id="CP012098">
    <property type="protein sequence ID" value="AQP40675.1"/>
    <property type="molecule type" value="Genomic_DNA"/>
</dbReference>
<dbReference type="PANTHER" id="PTHR33451">
    <property type="entry name" value="MALATE-2H(+)/NA(+)-LACTATE ANTIPORTER"/>
    <property type="match status" value="1"/>
</dbReference>
<evidence type="ECO:0000259" key="10">
    <source>
        <dbReference type="Pfam" id="PF03553"/>
    </source>
</evidence>
<dbReference type="Proteomes" id="UP000008960">
    <property type="component" value="Chromosome"/>
</dbReference>
<evidence type="ECO:0000256" key="9">
    <source>
        <dbReference type="SAM" id="Phobius"/>
    </source>
</evidence>
<evidence type="ECO:0000256" key="1">
    <source>
        <dbReference type="ARBA" id="ARBA00004651"/>
    </source>
</evidence>
<feature type="transmembrane region" description="Helical" evidence="9">
    <location>
        <begin position="282"/>
        <end position="302"/>
    </location>
</feature>
<evidence type="ECO:0000256" key="3">
    <source>
        <dbReference type="ARBA" id="ARBA00022449"/>
    </source>
</evidence>
<gene>
    <name evidence="12" type="ORF">CL2_13530</name>
    <name evidence="11" type="ORF">DO83_14510</name>
    <name evidence="13" type="ORF">G5A72_07880</name>
</gene>
<feature type="domain" description="Na+/H+ antiporter NhaC-like C-terminal" evidence="10">
    <location>
        <begin position="72"/>
        <end position="245"/>
    </location>
</feature>
<dbReference type="EMBL" id="FP929061">
    <property type="protein sequence ID" value="CBL38309.1"/>
    <property type="molecule type" value="Genomic_DNA"/>
</dbReference>
<feature type="transmembrane region" description="Helical" evidence="9">
    <location>
        <begin position="314"/>
        <end position="332"/>
    </location>
</feature>
<evidence type="ECO:0000256" key="4">
    <source>
        <dbReference type="ARBA" id="ARBA00022475"/>
    </source>
</evidence>
<evidence type="ECO:0000313" key="12">
    <source>
        <dbReference type="EMBL" id="CBL38309.1"/>
    </source>
</evidence>
<dbReference type="KEGG" id="bprl:CL2_13530"/>
<evidence type="ECO:0000256" key="2">
    <source>
        <dbReference type="ARBA" id="ARBA00022448"/>
    </source>
</evidence>
<name>D4N0B4_ANAHA</name>
<accession>D4N0B4</accession>
<keyword evidence="6 9" id="KW-1133">Transmembrane helix</keyword>
<keyword evidence="5 9" id="KW-0812">Transmembrane</keyword>
<feature type="transmembrane region" description="Helical" evidence="9">
    <location>
        <begin position="172"/>
        <end position="197"/>
    </location>
</feature>
<keyword evidence="7 9" id="KW-0472">Membrane</keyword>
<evidence type="ECO:0000256" key="6">
    <source>
        <dbReference type="ARBA" id="ARBA00022989"/>
    </source>
</evidence>
<evidence type="ECO:0000313" key="15">
    <source>
        <dbReference type="Proteomes" id="UP000188159"/>
    </source>
</evidence>
<dbReference type="InterPro" id="IPR052180">
    <property type="entry name" value="NhaC_Na-H+_Antiporter"/>
</dbReference>
<dbReference type="STRING" id="649756.ERS852387_01110"/>
<evidence type="ECO:0000256" key="5">
    <source>
        <dbReference type="ARBA" id="ARBA00022692"/>
    </source>
</evidence>
<dbReference type="Pfam" id="PF03553">
    <property type="entry name" value="Na_H_antiporter"/>
    <property type="match status" value="2"/>
</dbReference>
<dbReference type="PANTHER" id="PTHR33451:SF5">
    <property type="entry name" value="NA+_H+ ANTIPORTER"/>
    <property type="match status" value="1"/>
</dbReference>
<keyword evidence="2" id="KW-0813">Transport</keyword>
<feature type="domain" description="Na+/H+ antiporter NhaC-like C-terminal" evidence="10">
    <location>
        <begin position="267"/>
        <end position="455"/>
    </location>
</feature>
<feature type="transmembrane region" description="Helical" evidence="9">
    <location>
        <begin position="256"/>
        <end position="276"/>
    </location>
</feature>
<keyword evidence="16" id="KW-1185">Reference proteome</keyword>
<organism evidence="12 14">
    <name type="scientific">Anaerostipes hadrus</name>
    <dbReference type="NCBI Taxonomy" id="649756"/>
    <lineage>
        <taxon>Bacteria</taxon>
        <taxon>Bacillati</taxon>
        <taxon>Bacillota</taxon>
        <taxon>Clostridia</taxon>
        <taxon>Lachnospirales</taxon>
        <taxon>Lachnospiraceae</taxon>
        <taxon>Anaerostipes</taxon>
    </lineage>
</organism>
<feature type="transmembrane region" description="Helical" evidence="9">
    <location>
        <begin position="105"/>
        <end position="126"/>
    </location>
</feature>
<dbReference type="InterPro" id="IPR018461">
    <property type="entry name" value="Na/H_Antiport_NhaC-like_C"/>
</dbReference>
<evidence type="ECO:0000313" key="14">
    <source>
        <dbReference type="Proteomes" id="UP000008960"/>
    </source>
</evidence>
<proteinExistence type="inferred from homology"/>
<evidence type="ECO:0000313" key="16">
    <source>
        <dbReference type="Proteomes" id="UP001644750"/>
    </source>
</evidence>
<keyword evidence="3" id="KW-0050">Antiport</keyword>
<keyword evidence="4" id="KW-1003">Cell membrane</keyword>
<feature type="transmembrane region" description="Helical" evidence="9">
    <location>
        <begin position="357"/>
        <end position="380"/>
    </location>
</feature>
<dbReference type="GO" id="GO:0015297">
    <property type="term" value="F:antiporter activity"/>
    <property type="evidence" value="ECO:0007669"/>
    <property type="project" value="UniProtKB-KW"/>
</dbReference>
<reference evidence="13 16" key="4">
    <citation type="journal article" date="2020" name="Cell Host Microbe">
        <title>Functional and Genomic Variation between Human-Derived Isolates of Lachnospiraceae Reveals Inter- and Intra-Species Diversity.</title>
        <authorList>
            <person name="Sorbara M.T."/>
            <person name="Littmann E.R."/>
            <person name="Fontana E."/>
            <person name="Moody T.U."/>
            <person name="Kohout C.E."/>
            <person name="Gjonbalaj M."/>
            <person name="Eaton V."/>
            <person name="Seok R."/>
            <person name="Leiner I.M."/>
            <person name="Pamer E.G."/>
        </authorList>
    </citation>
    <scope>NUCLEOTIDE SEQUENCE [LARGE SCALE GENOMIC DNA]</scope>
    <source>
        <strain evidence="13 16">MSK.14.57</strain>
    </source>
</reference>
<feature type="transmembrane region" description="Helical" evidence="9">
    <location>
        <begin position="67"/>
        <end position="84"/>
    </location>
</feature>
<reference evidence="11 15" key="3">
    <citation type="journal article" date="2016" name="Sci. Rep.">
        <title>Accelerated dysbiosis of gut microbiota during aggravation of DSS-induced colitis by a butyrate-producing bacterium.</title>
        <authorList>
            <person name="Zhang Q."/>
            <person name="Wu Y."/>
            <person name="Wang J."/>
            <person name="Wu G."/>
            <person name="Long W."/>
            <person name="Xue Z."/>
            <person name="Wang L."/>
            <person name="Zhang X."/>
            <person name="Pang X."/>
            <person name="Zhao Y."/>
            <person name="Zhao L."/>
            <person name="Zhang C."/>
        </authorList>
    </citation>
    <scope>NUCLEOTIDE SEQUENCE [LARGE SCALE GENOMIC DNA]</scope>
    <source>
        <strain evidence="11 15">BPB5</strain>
    </source>
</reference>
<comment type="subcellular location">
    <subcellularLocation>
        <location evidence="1">Cell membrane</location>
        <topology evidence="1">Multi-pass membrane protein</topology>
    </subcellularLocation>
</comment>
<reference evidence="12 14" key="1">
    <citation type="submission" date="2010-03" db="EMBL/GenBank/DDBJ databases">
        <title>The genome sequence of Clostridiales sp. SSC/2.</title>
        <authorList>
            <consortium name="metaHIT consortium -- http://www.metahit.eu/"/>
            <person name="Pajon A."/>
            <person name="Turner K."/>
            <person name="Parkhill J."/>
            <person name="Duncan S."/>
            <person name="Flint H."/>
        </authorList>
    </citation>
    <scope>NUCLEOTIDE SEQUENCE [LARGE SCALE GENOMIC DNA]</scope>
    <source>
        <strain evidence="12 14">SSC/2</strain>
    </source>
</reference>
<dbReference type="AlphaFoldDB" id="D4N0B4"/>
<feature type="transmembrane region" description="Helical" evidence="9">
    <location>
        <begin position="32"/>
        <end position="55"/>
    </location>
</feature>
<dbReference type="EMBL" id="JAAITB010000015">
    <property type="protein sequence ID" value="NSJ79497.1"/>
    <property type="molecule type" value="Genomic_DNA"/>
</dbReference>
<dbReference type="GO" id="GO:0005886">
    <property type="term" value="C:plasma membrane"/>
    <property type="evidence" value="ECO:0007669"/>
    <property type="project" value="UniProtKB-SubCell"/>
</dbReference>
<dbReference type="OrthoDB" id="9790605at2"/>
<evidence type="ECO:0000313" key="13">
    <source>
        <dbReference type="EMBL" id="NSJ79497.1"/>
    </source>
</evidence>
<feature type="transmembrane region" description="Helical" evidence="9">
    <location>
        <begin position="138"/>
        <end position="160"/>
    </location>
</feature>
<feature type="transmembrane region" description="Helical" evidence="9">
    <location>
        <begin position="401"/>
        <end position="426"/>
    </location>
</feature>
<comment type="similarity">
    <text evidence="8">Belongs to the NhaC Na(+)/H(+) (TC 2.A.35) antiporter family.</text>
</comment>
<dbReference type="Proteomes" id="UP001644750">
    <property type="component" value="Unassembled WGS sequence"/>
</dbReference>
<reference evidence="12 14" key="2">
    <citation type="submission" date="2010-03" db="EMBL/GenBank/DDBJ databases">
        <authorList>
            <person name="Pajon A."/>
        </authorList>
    </citation>
    <scope>NUCLEOTIDE SEQUENCE [LARGE SCALE GENOMIC DNA]</scope>
    <source>
        <strain evidence="12 14">SSC/2</strain>
    </source>
</reference>
<reference evidence="13" key="5">
    <citation type="submission" date="2020-02" db="EMBL/GenBank/DDBJ databases">
        <authorList>
            <person name="Littmann E."/>
            <person name="Sorbara M."/>
        </authorList>
    </citation>
    <scope>NUCLEOTIDE SEQUENCE</scope>
    <source>
        <strain evidence="13">MSK.14.57</strain>
    </source>
</reference>
<protein>
    <submittedName>
        <fullName evidence="13">Na+/H+ antiporter NhaC family protein</fullName>
    </submittedName>
    <submittedName>
        <fullName evidence="12">Putative methionine transporter, NhaC family (TC 2.A.35.1.-)</fullName>
    </submittedName>
    <submittedName>
        <fullName evidence="11">Sodium:proton antiporter</fullName>
    </submittedName>
</protein>
<dbReference type="Proteomes" id="UP000188159">
    <property type="component" value="Chromosome"/>
</dbReference>
<feature type="transmembrane region" description="Helical" evidence="9">
    <location>
        <begin position="227"/>
        <end position="244"/>
    </location>
</feature>
<evidence type="ECO:0000256" key="8">
    <source>
        <dbReference type="ARBA" id="ARBA00038435"/>
    </source>
</evidence>
<evidence type="ECO:0000256" key="7">
    <source>
        <dbReference type="ARBA" id="ARBA00023136"/>
    </source>
</evidence>
<feature type="transmembrane region" description="Helical" evidence="9">
    <location>
        <begin position="438"/>
        <end position="456"/>
    </location>
</feature>